<organism evidence="3 4">
    <name type="scientific">Algoriphagus iocasae</name>
    <dbReference type="NCBI Taxonomy" id="1836499"/>
    <lineage>
        <taxon>Bacteria</taxon>
        <taxon>Pseudomonadati</taxon>
        <taxon>Bacteroidota</taxon>
        <taxon>Cytophagia</taxon>
        <taxon>Cytophagales</taxon>
        <taxon>Cyclobacteriaceae</taxon>
        <taxon>Algoriphagus</taxon>
    </lineage>
</organism>
<gene>
    <name evidence="3" type="ORF">FHS59_000510</name>
</gene>
<protein>
    <recommendedName>
        <fullName evidence="2">DUF4440 domain-containing protein</fullName>
    </recommendedName>
</protein>
<dbReference type="InterPro" id="IPR027843">
    <property type="entry name" value="DUF4440"/>
</dbReference>
<dbReference type="AlphaFoldDB" id="A0A841MQR2"/>
<keyword evidence="1" id="KW-0732">Signal</keyword>
<evidence type="ECO:0000313" key="4">
    <source>
        <dbReference type="Proteomes" id="UP000588604"/>
    </source>
</evidence>
<dbReference type="EMBL" id="JACIJO010000001">
    <property type="protein sequence ID" value="MBB6324895.1"/>
    <property type="molecule type" value="Genomic_DNA"/>
</dbReference>
<evidence type="ECO:0000259" key="2">
    <source>
        <dbReference type="Pfam" id="PF14534"/>
    </source>
</evidence>
<dbReference type="Proteomes" id="UP000588604">
    <property type="component" value="Unassembled WGS sequence"/>
</dbReference>
<comment type="caution">
    <text evidence="3">The sequence shown here is derived from an EMBL/GenBank/DDBJ whole genome shotgun (WGS) entry which is preliminary data.</text>
</comment>
<reference evidence="3 4" key="1">
    <citation type="submission" date="2020-08" db="EMBL/GenBank/DDBJ databases">
        <title>Genomic Encyclopedia of Type Strains, Phase IV (KMG-IV): sequencing the most valuable type-strain genomes for metagenomic binning, comparative biology and taxonomic classification.</title>
        <authorList>
            <person name="Goeker M."/>
        </authorList>
    </citation>
    <scope>NUCLEOTIDE SEQUENCE [LARGE SCALE GENOMIC DNA]</scope>
    <source>
        <strain evidence="3 4">DSM 102044</strain>
    </source>
</reference>
<dbReference type="RefSeq" id="WP_184492844.1">
    <property type="nucleotide sequence ID" value="NZ_JACIJO010000001.1"/>
</dbReference>
<dbReference type="Pfam" id="PF14534">
    <property type="entry name" value="DUF4440"/>
    <property type="match status" value="1"/>
</dbReference>
<keyword evidence="4" id="KW-1185">Reference proteome</keyword>
<sequence>MKTLLTLAFFIGSFCTFAQTEKDLENQVEKLRLALIDPTEAALKELSSTSLTYGHSSGALENQDQFIEALVSGKSDFASVSFEDQKIMVEKNIGIVRHYLVADVVEGDKVNPIKIGVMLVWQKEKGSWKLLARQAYKLP</sequence>
<dbReference type="InterPro" id="IPR032710">
    <property type="entry name" value="NTF2-like_dom_sf"/>
</dbReference>
<dbReference type="SUPFAM" id="SSF54427">
    <property type="entry name" value="NTF2-like"/>
    <property type="match status" value="1"/>
</dbReference>
<dbReference type="Gene3D" id="3.10.450.50">
    <property type="match status" value="1"/>
</dbReference>
<evidence type="ECO:0000313" key="3">
    <source>
        <dbReference type="EMBL" id="MBB6324895.1"/>
    </source>
</evidence>
<feature type="domain" description="DUF4440" evidence="2">
    <location>
        <begin position="27"/>
        <end position="130"/>
    </location>
</feature>
<accession>A0A841MQR2</accession>
<evidence type="ECO:0000256" key="1">
    <source>
        <dbReference type="SAM" id="SignalP"/>
    </source>
</evidence>
<feature type="chain" id="PRO_5032499758" description="DUF4440 domain-containing protein" evidence="1">
    <location>
        <begin position="19"/>
        <end position="139"/>
    </location>
</feature>
<proteinExistence type="predicted"/>
<name>A0A841MQR2_9BACT</name>
<feature type="signal peptide" evidence="1">
    <location>
        <begin position="1"/>
        <end position="18"/>
    </location>
</feature>